<dbReference type="EMBL" id="LR796577">
    <property type="protein sequence ID" value="CAB4152834.1"/>
    <property type="molecule type" value="Genomic_DNA"/>
</dbReference>
<evidence type="ECO:0000313" key="1">
    <source>
        <dbReference type="EMBL" id="CAB4152834.1"/>
    </source>
</evidence>
<sequence length="212" mass="23308">MPRSRTPNAGLTLEIHGLDSLSLAFRSNLDERALRKVRNRAMSAVARVAAKEVKRRAPVATPASVRAGAIKGRLKKAIYWKAGNSTPDGSVSLVSIYPGKLGSGKGDLTGAYYRYPVVRGTSGSKDPFRIPRSTLAWSQFGGRRASPWKQAVKAQGLNARVSVKPIQARPFVDQGVEATTGAQERAWSEVYNRYMTDDAFSRTMNRPSRRTW</sequence>
<proteinExistence type="predicted"/>
<gene>
    <name evidence="1" type="ORF">UFOVP613_35</name>
</gene>
<protein>
    <submittedName>
        <fullName evidence="1">Bacteriophage HK97-gp10, putative tail-component</fullName>
    </submittedName>
</protein>
<organism evidence="1">
    <name type="scientific">uncultured Caudovirales phage</name>
    <dbReference type="NCBI Taxonomy" id="2100421"/>
    <lineage>
        <taxon>Viruses</taxon>
        <taxon>Duplodnaviria</taxon>
        <taxon>Heunggongvirae</taxon>
        <taxon>Uroviricota</taxon>
        <taxon>Caudoviricetes</taxon>
        <taxon>Peduoviridae</taxon>
        <taxon>Maltschvirus</taxon>
        <taxon>Maltschvirus maltsch</taxon>
    </lineage>
</organism>
<name>A0A6J5N169_9CAUD</name>
<reference evidence="1" key="1">
    <citation type="submission" date="2020-04" db="EMBL/GenBank/DDBJ databases">
        <authorList>
            <person name="Chiriac C."/>
            <person name="Salcher M."/>
            <person name="Ghai R."/>
            <person name="Kavagutti S V."/>
        </authorList>
    </citation>
    <scope>NUCLEOTIDE SEQUENCE</scope>
</reference>
<accession>A0A6J5N169</accession>